<gene>
    <name evidence="10" type="ORF">J2S04_002425</name>
</gene>
<evidence type="ECO:0000256" key="6">
    <source>
        <dbReference type="ARBA" id="ARBA00023136"/>
    </source>
</evidence>
<feature type="transmembrane region" description="Helical" evidence="8">
    <location>
        <begin position="230"/>
        <end position="248"/>
    </location>
</feature>
<evidence type="ECO:0000259" key="9">
    <source>
        <dbReference type="Pfam" id="PF18916"/>
    </source>
</evidence>
<evidence type="ECO:0000256" key="3">
    <source>
        <dbReference type="ARBA" id="ARBA00022692"/>
    </source>
</evidence>
<dbReference type="Pfam" id="PF18916">
    <property type="entry name" value="Lycopene_cyc"/>
    <property type="match status" value="2"/>
</dbReference>
<evidence type="ECO:0000256" key="7">
    <source>
        <dbReference type="ARBA" id="ARBA00023235"/>
    </source>
</evidence>
<comment type="caution">
    <text evidence="10">The sequence shown here is derived from an EMBL/GenBank/DDBJ whole genome shotgun (WGS) entry which is preliminary data.</text>
</comment>
<comment type="subcellular location">
    <subcellularLocation>
        <location evidence="1">Membrane</location>
        <topology evidence="1">Multi-pass membrane protein</topology>
    </subcellularLocation>
</comment>
<keyword evidence="7" id="KW-0413">Isomerase</keyword>
<comment type="pathway">
    <text evidence="2">Carotenoid biosynthesis.</text>
</comment>
<keyword evidence="6 8" id="KW-0472">Membrane</keyword>
<feature type="domain" description="Lycopene cyclase" evidence="9">
    <location>
        <begin position="155"/>
        <end position="236"/>
    </location>
</feature>
<proteinExistence type="predicted"/>
<feature type="transmembrane region" description="Helical" evidence="8">
    <location>
        <begin position="6"/>
        <end position="23"/>
    </location>
</feature>
<dbReference type="Proteomes" id="UP001229209">
    <property type="component" value="Unassembled WGS sequence"/>
</dbReference>
<dbReference type="RefSeq" id="WP_306955228.1">
    <property type="nucleotide sequence ID" value="NZ_JAURUO010000014.1"/>
</dbReference>
<protein>
    <submittedName>
        <fullName evidence="10">Membrane protein</fullName>
    </submittedName>
</protein>
<evidence type="ECO:0000256" key="2">
    <source>
        <dbReference type="ARBA" id="ARBA00004829"/>
    </source>
</evidence>
<dbReference type="NCBIfam" id="TIGR03462">
    <property type="entry name" value="CarR_dom_SF"/>
    <property type="match status" value="2"/>
</dbReference>
<organism evidence="10 11">
    <name type="scientific">Alicyclobacillus tolerans</name>
    <dbReference type="NCBI Taxonomy" id="90970"/>
    <lineage>
        <taxon>Bacteria</taxon>
        <taxon>Bacillati</taxon>
        <taxon>Bacillota</taxon>
        <taxon>Bacilli</taxon>
        <taxon>Bacillales</taxon>
        <taxon>Alicyclobacillaceae</taxon>
        <taxon>Alicyclobacillus</taxon>
    </lineage>
</organism>
<dbReference type="InterPro" id="IPR017825">
    <property type="entry name" value="Lycopene_cyclase_dom"/>
</dbReference>
<evidence type="ECO:0000313" key="10">
    <source>
        <dbReference type="EMBL" id="MDP9729452.1"/>
    </source>
</evidence>
<feature type="domain" description="Lycopene cyclase" evidence="9">
    <location>
        <begin position="40"/>
        <end position="101"/>
    </location>
</feature>
<feature type="transmembrane region" description="Helical" evidence="8">
    <location>
        <begin position="153"/>
        <end position="174"/>
    </location>
</feature>
<keyword evidence="3 8" id="KW-0812">Transmembrane</keyword>
<evidence type="ECO:0000256" key="8">
    <source>
        <dbReference type="SAM" id="Phobius"/>
    </source>
</evidence>
<feature type="transmembrane region" description="Helical" evidence="8">
    <location>
        <begin position="186"/>
        <end position="210"/>
    </location>
</feature>
<keyword evidence="4" id="KW-0125">Carotenoid biosynthesis</keyword>
<reference evidence="10 11" key="1">
    <citation type="submission" date="2023-07" db="EMBL/GenBank/DDBJ databases">
        <title>Genomic Encyclopedia of Type Strains, Phase IV (KMG-IV): sequencing the most valuable type-strain genomes for metagenomic binning, comparative biology and taxonomic classification.</title>
        <authorList>
            <person name="Goeker M."/>
        </authorList>
    </citation>
    <scope>NUCLEOTIDE SEQUENCE [LARGE SCALE GENOMIC DNA]</scope>
    <source>
        <strain evidence="10 11">DSM 25924</strain>
    </source>
</reference>
<feature type="transmembrane region" description="Helical" evidence="8">
    <location>
        <begin position="44"/>
        <end position="65"/>
    </location>
</feature>
<evidence type="ECO:0000313" key="11">
    <source>
        <dbReference type="Proteomes" id="UP001229209"/>
    </source>
</evidence>
<accession>A0ABT9LYW9</accession>
<sequence length="271" mass="31854">MSYLSFLLTFILSANILLFLLLQKRKRGAKYDSPIQWNHRNRRLLFILLFIIIIVYTTPWDSFLIHKGVWNYHRNQVIGITVYGVPIEEITFYILQTILILQWFTLIQFNIPVLHPQMYSKWKTRLASIIIWVFWFGIAITLCFVLNHRLSSHLTYLSLLGSWALFPLGIQMLYNAKLLLANSKLLFWVIFPPTLYLSVCDSIAIHQGIWYFHQSRILDLTVYGVPIEEIIFFLLTNTLVSWSAILVWPKEKSIPPRNVKILTAFSDAPHK</sequence>
<evidence type="ECO:0000256" key="5">
    <source>
        <dbReference type="ARBA" id="ARBA00022989"/>
    </source>
</evidence>
<evidence type="ECO:0000256" key="1">
    <source>
        <dbReference type="ARBA" id="ARBA00004141"/>
    </source>
</evidence>
<keyword evidence="5 8" id="KW-1133">Transmembrane helix</keyword>
<feature type="transmembrane region" description="Helical" evidence="8">
    <location>
        <begin position="90"/>
        <end position="114"/>
    </location>
</feature>
<dbReference type="EMBL" id="JAURUO010000014">
    <property type="protein sequence ID" value="MDP9729452.1"/>
    <property type="molecule type" value="Genomic_DNA"/>
</dbReference>
<keyword evidence="11" id="KW-1185">Reference proteome</keyword>
<name>A0ABT9LYW9_9BACL</name>
<evidence type="ECO:0000256" key="4">
    <source>
        <dbReference type="ARBA" id="ARBA00022746"/>
    </source>
</evidence>
<feature type="transmembrane region" description="Helical" evidence="8">
    <location>
        <begin position="126"/>
        <end position="147"/>
    </location>
</feature>